<dbReference type="InterPro" id="IPR011009">
    <property type="entry name" value="Kinase-like_dom_sf"/>
</dbReference>
<dbReference type="STRING" id="8153.ENSHBUP00000010965"/>
<feature type="compositionally biased region" description="Polar residues" evidence="10">
    <location>
        <begin position="602"/>
        <end position="615"/>
    </location>
</feature>
<dbReference type="Pfam" id="PF00069">
    <property type="entry name" value="Pkinase"/>
    <property type="match status" value="1"/>
</dbReference>
<dbReference type="InterPro" id="IPR051744">
    <property type="entry name" value="AP2_assoc_SerThr_kinase"/>
</dbReference>
<evidence type="ECO:0000256" key="10">
    <source>
        <dbReference type="SAM" id="MobiDB-lite"/>
    </source>
</evidence>
<dbReference type="PROSITE" id="PS50011">
    <property type="entry name" value="PROTEIN_KINASE_DOM"/>
    <property type="match status" value="1"/>
</dbReference>
<feature type="compositionally biased region" description="Low complexity" evidence="10">
    <location>
        <begin position="710"/>
        <end position="727"/>
    </location>
</feature>
<reference evidence="12" key="2">
    <citation type="submission" date="2025-09" db="UniProtKB">
        <authorList>
            <consortium name="Ensembl"/>
        </authorList>
    </citation>
    <scope>IDENTIFICATION</scope>
</reference>
<organism evidence="12 13">
    <name type="scientific">Haplochromis burtoni</name>
    <name type="common">Burton's mouthbrooder</name>
    <name type="synonym">Chromis burtoni</name>
    <dbReference type="NCBI Taxonomy" id="8153"/>
    <lineage>
        <taxon>Eukaryota</taxon>
        <taxon>Metazoa</taxon>
        <taxon>Chordata</taxon>
        <taxon>Craniata</taxon>
        <taxon>Vertebrata</taxon>
        <taxon>Euteleostomi</taxon>
        <taxon>Actinopterygii</taxon>
        <taxon>Neopterygii</taxon>
        <taxon>Teleostei</taxon>
        <taxon>Neoteleostei</taxon>
        <taxon>Acanthomorphata</taxon>
        <taxon>Ovalentaria</taxon>
        <taxon>Cichlomorphae</taxon>
        <taxon>Cichliformes</taxon>
        <taxon>Cichlidae</taxon>
        <taxon>African cichlids</taxon>
        <taxon>Pseudocrenilabrinae</taxon>
        <taxon>Haplochromini</taxon>
        <taxon>Haplochromis</taxon>
    </lineage>
</organism>
<dbReference type="OMA" id="QISHFAF"/>
<keyword evidence="6" id="KW-0418">Kinase</keyword>
<dbReference type="GeneTree" id="ENSGT00940000157548"/>
<dbReference type="Gene3D" id="1.10.510.10">
    <property type="entry name" value="Transferase(Phosphotransferase) domain 1"/>
    <property type="match status" value="1"/>
</dbReference>
<dbReference type="GO" id="GO:0005524">
    <property type="term" value="F:ATP binding"/>
    <property type="evidence" value="ECO:0007669"/>
    <property type="project" value="UniProtKB-KW"/>
</dbReference>
<dbReference type="EC" id="2.7.11.1" evidence="1"/>
<evidence type="ECO:0000313" key="12">
    <source>
        <dbReference type="Ensembl" id="ENSHBUP00000010965.1"/>
    </source>
</evidence>
<feature type="region of interest" description="Disordered" evidence="10">
    <location>
        <begin position="539"/>
        <end position="562"/>
    </location>
</feature>
<dbReference type="PANTHER" id="PTHR47907:SF5">
    <property type="entry name" value="AP2 ASSOCIATED KINASE 1"/>
    <property type="match status" value="1"/>
</dbReference>
<keyword evidence="2" id="KW-0723">Serine/threonine-protein kinase</keyword>
<evidence type="ECO:0000256" key="1">
    <source>
        <dbReference type="ARBA" id="ARBA00012513"/>
    </source>
</evidence>
<accession>A0A3Q2VI38</accession>
<dbReference type="Proteomes" id="UP000264840">
    <property type="component" value="Unplaced"/>
</dbReference>
<dbReference type="SUPFAM" id="SSF56112">
    <property type="entry name" value="Protein kinase-like (PK-like)"/>
    <property type="match status" value="1"/>
</dbReference>
<evidence type="ECO:0000256" key="9">
    <source>
        <dbReference type="ARBA" id="ARBA00048679"/>
    </source>
</evidence>
<evidence type="ECO:0000256" key="8">
    <source>
        <dbReference type="ARBA" id="ARBA00047899"/>
    </source>
</evidence>
<feature type="region of interest" description="Disordered" evidence="10">
    <location>
        <begin position="755"/>
        <end position="822"/>
    </location>
</feature>
<keyword evidence="13" id="KW-1185">Reference proteome</keyword>
<dbReference type="FunFam" id="1.10.510.10:FF:000072">
    <property type="entry name" value="AP2 associated kinase 1"/>
    <property type="match status" value="1"/>
</dbReference>
<dbReference type="Ensembl" id="ENSHBUT00000018000.1">
    <property type="protein sequence ID" value="ENSHBUP00000010965.1"/>
    <property type="gene ID" value="ENSHBUG00000012544.1"/>
</dbReference>
<evidence type="ECO:0000256" key="3">
    <source>
        <dbReference type="ARBA" id="ARBA00022553"/>
    </source>
</evidence>
<evidence type="ECO:0000256" key="6">
    <source>
        <dbReference type="ARBA" id="ARBA00022777"/>
    </source>
</evidence>
<feature type="region of interest" description="Disordered" evidence="10">
    <location>
        <begin position="710"/>
        <end position="743"/>
    </location>
</feature>
<sequence length="1022" mass="109426">MKKFFDSRREFGGSGPGPGAGGGGAGSGGGGSFIGRVFSIGRYQVTVEETIAEGGFAIVFLVRTHQGARCALKRMYVNNEHDLKICKLEIQIMRDLVGNKNIVCFLDSSITAVGAGDVWEVLILMDFCRGGQVVNLMNQRLQTGFTEAEVLQIFCDTCEAVARLHQCKTPIIHRDLKVENILLHDRGHYVLCDFGSATNHFQNPQTEGVAVLEDEIKKYTTLSYRAPEMVNLYGGNVITTKADIWALGCLLYKLCYFTLPFGESQVAICDGSFTIPDNSRYSHEMHCLIRYMLEPDPEKRPDIYQVSYFAFKLARRECPVPNLHNSPIPAKLPEPIKASEAVAKKSQNKARLTDPVPTMETSIAPRQRPKAGQAQPQPISGILPIQPALTPRKRPGVATGAPQAIGVGISVPPPASAAVQPAQQAPSANMQPQATSQHQQLLMKQQQQQGSAFLSPQSTQQHHLVQNLYHHQLQQQQTSSQASSLLQYKPVPQVVTLQHQHQQQQHLVLETAAAHLTPIPESAVVGPAARGPEFVTTGRGIHKVGSLTPPSSPKTATKSGHRRILSDVTHSAVFGVPVSKSTQLLQAAAAEASLNKSKSASTTPSGSPCSSQQSVYHPGDGDASSALTVPHTQPAWNPFGDDNFSKLTAEELLNKDFAKLAETAAAGEKAAGSNENLIPSLNAFPDSLTGEDSLLGCDLLSHTCHGNPSVSVLPSSCSSAPPGAGSCLEELPAGQTASDLQGESNGYSVLEEGQETEAVGADSPQNEGCVHSSDEDEEKEAHKDEQEDGEGIESHIAPHDCSGSRPLLQDSEDEEDQGPQLALHPSLHSGTAAAQSATTFDQPAPNTFAQNHFQHVHEAAKEMEGAADIFSKAPFLIAQEDTSDVFANAPFPRGPLAAQQQQQLDVFSQAPFGKRKEPKGAQEKTSYPHAAGAHAVTSDQGVLEQVAQQPFRPQALAKYSRHFEGPVPQQPAAAHRAASNASKQAAVASVPAGPLHSWTSDVSAVDPFVSAPFHLKAPQEKP</sequence>
<dbReference type="InterPro" id="IPR008271">
    <property type="entry name" value="Ser/Thr_kinase_AS"/>
</dbReference>
<dbReference type="GO" id="GO:0004674">
    <property type="term" value="F:protein serine/threonine kinase activity"/>
    <property type="evidence" value="ECO:0007669"/>
    <property type="project" value="UniProtKB-KW"/>
</dbReference>
<reference evidence="12" key="1">
    <citation type="submission" date="2025-08" db="UniProtKB">
        <authorList>
            <consortium name="Ensembl"/>
        </authorList>
    </citation>
    <scope>IDENTIFICATION</scope>
</reference>
<feature type="region of interest" description="Disordered" evidence="10">
    <location>
        <begin position="1"/>
        <end position="26"/>
    </location>
</feature>
<dbReference type="PANTHER" id="PTHR47907">
    <property type="entry name" value="PROTEIN KINASE DOMAIN-CONTAINING PROTEIN"/>
    <property type="match status" value="1"/>
</dbReference>
<evidence type="ECO:0000256" key="4">
    <source>
        <dbReference type="ARBA" id="ARBA00022679"/>
    </source>
</evidence>
<comment type="catalytic activity">
    <reaction evidence="8">
        <text>L-threonyl-[protein] + ATP = O-phospho-L-threonyl-[protein] + ADP + H(+)</text>
        <dbReference type="Rhea" id="RHEA:46608"/>
        <dbReference type="Rhea" id="RHEA-COMP:11060"/>
        <dbReference type="Rhea" id="RHEA-COMP:11605"/>
        <dbReference type="ChEBI" id="CHEBI:15378"/>
        <dbReference type="ChEBI" id="CHEBI:30013"/>
        <dbReference type="ChEBI" id="CHEBI:30616"/>
        <dbReference type="ChEBI" id="CHEBI:61977"/>
        <dbReference type="ChEBI" id="CHEBI:456216"/>
        <dbReference type="EC" id="2.7.11.1"/>
    </reaction>
</comment>
<evidence type="ECO:0000256" key="5">
    <source>
        <dbReference type="ARBA" id="ARBA00022741"/>
    </source>
</evidence>
<comment type="catalytic activity">
    <reaction evidence="9">
        <text>L-seryl-[protein] + ATP = O-phospho-L-seryl-[protein] + ADP + H(+)</text>
        <dbReference type="Rhea" id="RHEA:17989"/>
        <dbReference type="Rhea" id="RHEA-COMP:9863"/>
        <dbReference type="Rhea" id="RHEA-COMP:11604"/>
        <dbReference type="ChEBI" id="CHEBI:15378"/>
        <dbReference type="ChEBI" id="CHEBI:29999"/>
        <dbReference type="ChEBI" id="CHEBI:30616"/>
        <dbReference type="ChEBI" id="CHEBI:83421"/>
        <dbReference type="ChEBI" id="CHEBI:456216"/>
        <dbReference type="EC" id="2.7.11.1"/>
    </reaction>
</comment>
<keyword evidence="4" id="KW-0808">Transferase</keyword>
<dbReference type="InterPro" id="IPR000719">
    <property type="entry name" value="Prot_kinase_dom"/>
</dbReference>
<keyword evidence="5" id="KW-0547">Nucleotide-binding</keyword>
<dbReference type="SMART" id="SM00220">
    <property type="entry name" value="S_TKc"/>
    <property type="match status" value="1"/>
</dbReference>
<keyword evidence="7" id="KW-0067">ATP-binding</keyword>
<name>A0A3Q2VI38_HAPBU</name>
<dbReference type="PROSITE" id="PS00108">
    <property type="entry name" value="PROTEIN_KINASE_ST"/>
    <property type="match status" value="1"/>
</dbReference>
<feature type="compositionally biased region" description="Basic and acidic residues" evidence="10">
    <location>
        <begin position="1"/>
        <end position="11"/>
    </location>
</feature>
<dbReference type="AlphaFoldDB" id="A0A3Q2VI38"/>
<feature type="region of interest" description="Disordered" evidence="10">
    <location>
        <begin position="966"/>
        <end position="989"/>
    </location>
</feature>
<feature type="region of interest" description="Disordered" evidence="10">
    <location>
        <begin position="596"/>
        <end position="634"/>
    </location>
</feature>
<dbReference type="CDD" id="cd14037">
    <property type="entry name" value="STKc_NAK_like"/>
    <property type="match status" value="1"/>
</dbReference>
<keyword evidence="3" id="KW-0597">Phosphoprotein</keyword>
<evidence type="ECO:0000256" key="2">
    <source>
        <dbReference type="ARBA" id="ARBA00022527"/>
    </source>
</evidence>
<evidence type="ECO:0000259" key="11">
    <source>
        <dbReference type="PROSITE" id="PS50011"/>
    </source>
</evidence>
<protein>
    <recommendedName>
        <fullName evidence="1">non-specific serine/threonine protein kinase</fullName>
        <ecNumber evidence="1">2.7.11.1</ecNumber>
    </recommendedName>
</protein>
<feature type="compositionally biased region" description="Gly residues" evidence="10">
    <location>
        <begin position="12"/>
        <end position="26"/>
    </location>
</feature>
<feature type="compositionally biased region" description="Polar residues" evidence="10">
    <location>
        <begin position="625"/>
        <end position="634"/>
    </location>
</feature>
<feature type="domain" description="Protein kinase" evidence="11">
    <location>
        <begin position="45"/>
        <end position="311"/>
    </location>
</feature>
<evidence type="ECO:0000256" key="7">
    <source>
        <dbReference type="ARBA" id="ARBA00022840"/>
    </source>
</evidence>
<proteinExistence type="predicted"/>
<evidence type="ECO:0000313" key="13">
    <source>
        <dbReference type="Proteomes" id="UP000264840"/>
    </source>
</evidence>